<reference evidence="11 12" key="1">
    <citation type="journal article" date="2012" name="Sci. Rep.">
        <title>Genomic perspectives on the evolution of fungal entomopathogenicity in Beauveria bassiana.</title>
        <authorList>
            <person name="Xiao G."/>
            <person name="Ying S.H."/>
            <person name="Zheng P."/>
            <person name="Wang Z.L."/>
            <person name="Zhang S."/>
            <person name="Xie X.Q."/>
            <person name="Shang Y."/>
            <person name="St Leger R.J."/>
            <person name="Zhao G.P."/>
            <person name="Wang C."/>
            <person name="Feng M.G."/>
        </authorList>
    </citation>
    <scope>NUCLEOTIDE SEQUENCE [LARGE SCALE GENOMIC DNA]</scope>
    <source>
        <strain evidence="11 12">ARSEF 2860</strain>
    </source>
</reference>
<dbReference type="Pfam" id="PF01423">
    <property type="entry name" value="LSM"/>
    <property type="match status" value="1"/>
</dbReference>
<gene>
    <name evidence="11" type="ORF">BBA_02572</name>
</gene>
<dbReference type="GO" id="GO:0008033">
    <property type="term" value="P:tRNA processing"/>
    <property type="evidence" value="ECO:0007669"/>
    <property type="project" value="EnsemblFungi"/>
</dbReference>
<evidence type="ECO:0000256" key="7">
    <source>
        <dbReference type="ARBA" id="ARBA00023242"/>
    </source>
</evidence>
<dbReference type="InterPro" id="IPR047575">
    <property type="entry name" value="Sm"/>
</dbReference>
<dbReference type="PANTHER" id="PTHR10553">
    <property type="entry name" value="SMALL NUCLEAR RIBONUCLEOPROTEIN"/>
    <property type="match status" value="1"/>
</dbReference>
<feature type="region of interest" description="Disordered" evidence="9">
    <location>
        <begin position="124"/>
        <end position="167"/>
    </location>
</feature>
<keyword evidence="4" id="KW-0747">Spliceosome</keyword>
<sequence length="255" mass="27853">MVCLAGLLTAVRTKTSAPLFPTNQKPEYKLQEAPLPDVKWPSMVARPSNSSQIIEKPFLLLDNYPPLLLSINIAFTLLRNIVRLYFVSWFSIVAAPQKALPALVNVFFLFSFNSYIHARTTHVMSERPAHRGGRGGRGDGGHHRGGGGRGGSARGGGEGGEKPKKENILDLTKYMDKQITVKFNGGREVMGTLKGFDALMNLVLDDVQETVRDEEGNESTRPLGLVVVRGTLLVLISPVDGSEEIANPFAQPDDE</sequence>
<dbReference type="InterPro" id="IPR001163">
    <property type="entry name" value="Sm_dom_euk/arc"/>
</dbReference>
<keyword evidence="3" id="KW-0507">mRNA processing</keyword>
<evidence type="ECO:0000256" key="9">
    <source>
        <dbReference type="SAM" id="MobiDB-lite"/>
    </source>
</evidence>
<protein>
    <submittedName>
        <fullName evidence="11">LSM domain-containing protein</fullName>
    </submittedName>
</protein>
<dbReference type="GO" id="GO:0008266">
    <property type="term" value="F:poly(U) RNA binding"/>
    <property type="evidence" value="ECO:0007669"/>
    <property type="project" value="EnsemblFungi"/>
</dbReference>
<dbReference type="InterPro" id="IPR017132">
    <property type="entry name" value="Lsm7"/>
</dbReference>
<dbReference type="GO" id="GO:1990726">
    <property type="term" value="C:Lsm1-7-Pat1 complex"/>
    <property type="evidence" value="ECO:0007669"/>
    <property type="project" value="EnsemblFungi"/>
</dbReference>
<dbReference type="GO" id="GO:0071013">
    <property type="term" value="C:catalytic step 2 spliceosome"/>
    <property type="evidence" value="ECO:0007669"/>
    <property type="project" value="TreeGrafter"/>
</dbReference>
<dbReference type="Gene3D" id="2.30.30.100">
    <property type="match status" value="1"/>
</dbReference>
<evidence type="ECO:0000256" key="3">
    <source>
        <dbReference type="ARBA" id="ARBA00022664"/>
    </source>
</evidence>
<keyword evidence="8" id="KW-0687">Ribonucleoprotein</keyword>
<dbReference type="FunFam" id="2.30.30.100:FF:000043">
    <property type="entry name" value="U6 snRNA-associated Sm-like protein LSm7"/>
    <property type="match status" value="1"/>
</dbReference>
<dbReference type="RefSeq" id="XP_008595891.1">
    <property type="nucleotide sequence ID" value="XM_008597669.1"/>
</dbReference>
<dbReference type="PANTHER" id="PTHR10553:SF5">
    <property type="entry name" value="U6 SNRNA-ASSOCIATED SM-LIKE PROTEIN LSM7"/>
    <property type="match status" value="1"/>
</dbReference>
<dbReference type="GO" id="GO:0030490">
    <property type="term" value="P:maturation of SSU-rRNA"/>
    <property type="evidence" value="ECO:0007669"/>
    <property type="project" value="EnsemblFungi"/>
</dbReference>
<evidence type="ECO:0000313" key="11">
    <source>
        <dbReference type="EMBL" id="EJP68570.1"/>
    </source>
</evidence>
<dbReference type="GeneID" id="19885584"/>
<dbReference type="GO" id="GO:0000398">
    <property type="term" value="P:mRNA splicing, via spliceosome"/>
    <property type="evidence" value="ECO:0007669"/>
    <property type="project" value="EnsemblFungi"/>
</dbReference>
<feature type="compositionally biased region" description="Gly residues" evidence="9">
    <location>
        <begin position="147"/>
        <end position="158"/>
    </location>
</feature>
<keyword evidence="7" id="KW-0539">Nucleus</keyword>
<evidence type="ECO:0000256" key="5">
    <source>
        <dbReference type="ARBA" id="ARBA00022884"/>
    </source>
</evidence>
<dbReference type="HOGENOM" id="CLU_1089841_0_0_1"/>
<keyword evidence="6" id="KW-0508">mRNA splicing</keyword>
<dbReference type="GO" id="GO:0000932">
    <property type="term" value="C:P-body"/>
    <property type="evidence" value="ECO:0007669"/>
    <property type="project" value="EnsemblFungi"/>
</dbReference>
<dbReference type="InterPro" id="IPR010920">
    <property type="entry name" value="LSM_dom_sf"/>
</dbReference>
<evidence type="ECO:0000259" key="10">
    <source>
        <dbReference type="PROSITE" id="PS52002"/>
    </source>
</evidence>
<dbReference type="PROSITE" id="PS52002">
    <property type="entry name" value="SM"/>
    <property type="match status" value="1"/>
</dbReference>
<feature type="domain" description="Sm" evidence="10">
    <location>
        <begin position="166"/>
        <end position="242"/>
    </location>
</feature>
<name>J4WF22_BEAB2</name>
<dbReference type="GO" id="GO:0046540">
    <property type="term" value="C:U4/U6 x U5 tri-snRNP complex"/>
    <property type="evidence" value="ECO:0007669"/>
    <property type="project" value="EnsemblFungi"/>
</dbReference>
<dbReference type="GO" id="GO:0005730">
    <property type="term" value="C:nucleolus"/>
    <property type="evidence" value="ECO:0007669"/>
    <property type="project" value="EnsemblFungi"/>
</dbReference>
<keyword evidence="5" id="KW-0694">RNA-binding</keyword>
<evidence type="ECO:0000256" key="6">
    <source>
        <dbReference type="ARBA" id="ARBA00023187"/>
    </source>
</evidence>
<dbReference type="GO" id="GO:0000290">
    <property type="term" value="P:deadenylation-dependent decapping of nuclear-transcribed mRNA"/>
    <property type="evidence" value="ECO:0007669"/>
    <property type="project" value="EnsemblFungi"/>
</dbReference>
<dbReference type="AlphaFoldDB" id="J4WF22"/>
<evidence type="ECO:0000313" key="12">
    <source>
        <dbReference type="Proteomes" id="UP000002762"/>
    </source>
</evidence>
<dbReference type="EMBL" id="JH725154">
    <property type="protein sequence ID" value="EJP68570.1"/>
    <property type="molecule type" value="Genomic_DNA"/>
</dbReference>
<evidence type="ECO:0000256" key="1">
    <source>
        <dbReference type="ARBA" id="ARBA00004123"/>
    </source>
</evidence>
<comment type="similarity">
    <text evidence="2">Belongs to the snRNP Sm proteins family.</text>
</comment>
<evidence type="ECO:0000256" key="4">
    <source>
        <dbReference type="ARBA" id="ARBA00022728"/>
    </source>
</evidence>
<comment type="subcellular location">
    <subcellularLocation>
        <location evidence="1">Nucleus</location>
    </subcellularLocation>
</comment>
<dbReference type="Proteomes" id="UP000002762">
    <property type="component" value="Unassembled WGS sequence"/>
</dbReference>
<dbReference type="GO" id="GO:0005688">
    <property type="term" value="C:U6 snRNP"/>
    <property type="evidence" value="ECO:0007669"/>
    <property type="project" value="EnsemblFungi"/>
</dbReference>
<keyword evidence="12" id="KW-1185">Reference proteome</keyword>
<dbReference type="OrthoDB" id="274944at2759"/>
<dbReference type="GO" id="GO:0005682">
    <property type="term" value="C:U5 snRNP"/>
    <property type="evidence" value="ECO:0007669"/>
    <property type="project" value="EnsemblFungi"/>
</dbReference>
<organism evidence="11 12">
    <name type="scientific">Beauveria bassiana (strain ARSEF 2860)</name>
    <name type="common">White muscardine disease fungus</name>
    <name type="synonym">Tritirachium shiotae</name>
    <dbReference type="NCBI Taxonomy" id="655819"/>
    <lineage>
        <taxon>Eukaryota</taxon>
        <taxon>Fungi</taxon>
        <taxon>Dikarya</taxon>
        <taxon>Ascomycota</taxon>
        <taxon>Pezizomycotina</taxon>
        <taxon>Sordariomycetes</taxon>
        <taxon>Hypocreomycetidae</taxon>
        <taxon>Hypocreales</taxon>
        <taxon>Cordycipitaceae</taxon>
        <taxon>Beauveria</taxon>
    </lineage>
</organism>
<dbReference type="GO" id="GO:0005732">
    <property type="term" value="C:sno(s)RNA-containing ribonucleoprotein complex"/>
    <property type="evidence" value="ECO:0007669"/>
    <property type="project" value="EnsemblFungi"/>
</dbReference>
<dbReference type="SMART" id="SM00651">
    <property type="entry name" value="Sm"/>
    <property type="match status" value="1"/>
</dbReference>
<dbReference type="InterPro" id="IPR044641">
    <property type="entry name" value="Lsm7/SmG-like"/>
</dbReference>
<accession>J4WF22</accession>
<evidence type="ECO:0000256" key="8">
    <source>
        <dbReference type="ARBA" id="ARBA00023274"/>
    </source>
</evidence>
<dbReference type="GO" id="GO:0030620">
    <property type="term" value="F:U2 snRNA binding"/>
    <property type="evidence" value="ECO:0007669"/>
    <property type="project" value="EnsemblFungi"/>
</dbReference>
<dbReference type="InParanoid" id="J4WF22"/>
<dbReference type="STRING" id="655819.J4WF22"/>
<dbReference type="GO" id="GO:0071004">
    <property type="term" value="C:U2-type prespliceosome"/>
    <property type="evidence" value="ECO:0007669"/>
    <property type="project" value="TreeGrafter"/>
</dbReference>
<dbReference type="SUPFAM" id="SSF50182">
    <property type="entry name" value="Sm-like ribonucleoproteins"/>
    <property type="match status" value="1"/>
</dbReference>
<proteinExistence type="inferred from homology"/>
<dbReference type="CDD" id="cd01729">
    <property type="entry name" value="LSm7"/>
    <property type="match status" value="1"/>
</dbReference>
<evidence type="ECO:0000256" key="2">
    <source>
        <dbReference type="ARBA" id="ARBA00006850"/>
    </source>
</evidence>